<evidence type="ECO:0000256" key="11">
    <source>
        <dbReference type="ARBA" id="ARBA00083107"/>
    </source>
</evidence>
<comment type="cofactor">
    <cofactor evidence="12">
        <name>FAD</name>
        <dbReference type="ChEBI" id="CHEBI:57692"/>
    </cofactor>
    <text evidence="12">Binds 1 FAD per subunit.</text>
</comment>
<dbReference type="GO" id="GO:0003904">
    <property type="term" value="F:deoxyribodipyrimidine photo-lyase activity"/>
    <property type="evidence" value="ECO:0007669"/>
    <property type="project" value="UniProtKB-EC"/>
</dbReference>
<accession>A0AB39UVB6</accession>
<dbReference type="KEGG" id="tcd:AAIA72_15780"/>
<feature type="binding site" evidence="12">
    <location>
        <begin position="374"/>
        <end position="376"/>
    </location>
    <ligand>
        <name>FAD</name>
        <dbReference type="ChEBI" id="CHEBI:57692"/>
    </ligand>
</feature>
<keyword evidence="16" id="KW-0456">Lyase</keyword>
<dbReference type="Gene3D" id="3.40.50.620">
    <property type="entry name" value="HUPs"/>
    <property type="match status" value="1"/>
</dbReference>
<proteinExistence type="inferred from homology"/>
<dbReference type="GO" id="GO:0009416">
    <property type="term" value="P:response to light stimulus"/>
    <property type="evidence" value="ECO:0007669"/>
    <property type="project" value="TreeGrafter"/>
</dbReference>
<comment type="similarity">
    <text evidence="2">Belongs to the DNA photolyase class-1 family.</text>
</comment>
<keyword evidence="7 14" id="KW-0157">Chromophore</keyword>
<dbReference type="FunFam" id="1.10.579.10:FF:000003">
    <property type="entry name" value="Deoxyribodipyrimidine photo-lyase"/>
    <property type="match status" value="1"/>
</dbReference>
<comment type="function">
    <text evidence="10">Involved in repair of UV radiation-induced DNA damage. Catalyzes the light-dependent monomerization (300-600 nm) of cyclobutyl pyrimidine dimers (in cis-syn configuration), which are formed between adjacent bases on the same DNA strand upon exposure to ultraviolet radiation.</text>
</comment>
<feature type="binding site" evidence="12">
    <location>
        <position position="273"/>
    </location>
    <ligand>
        <name>FAD</name>
        <dbReference type="ChEBI" id="CHEBI:57692"/>
    </ligand>
</feature>
<comment type="cofactor">
    <cofactor evidence="1">
        <name>(6R)-5,10-methylene-5,6,7,8-tetrahydrofolate</name>
        <dbReference type="ChEBI" id="CHEBI:15636"/>
    </cofactor>
</comment>
<dbReference type="PRINTS" id="PR00147">
    <property type="entry name" value="DNAPHOTLYASE"/>
</dbReference>
<dbReference type="Pfam" id="PF00875">
    <property type="entry name" value="DNA_photolyase"/>
    <property type="match status" value="1"/>
</dbReference>
<dbReference type="InterPro" id="IPR005101">
    <property type="entry name" value="Cryptochr/Photolyase_FAD-bd"/>
</dbReference>
<evidence type="ECO:0000256" key="8">
    <source>
        <dbReference type="ARBA" id="ARBA00031671"/>
    </source>
</evidence>
<keyword evidence="6 12" id="KW-0274">FAD</keyword>
<dbReference type="AlphaFoldDB" id="A0AB39UVB6"/>
<feature type="site" description="Electron transfer via tryptophanyl radical" evidence="13">
    <location>
        <position position="361"/>
    </location>
</feature>
<evidence type="ECO:0000256" key="6">
    <source>
        <dbReference type="ARBA" id="ARBA00022827"/>
    </source>
</evidence>
<evidence type="ECO:0000256" key="2">
    <source>
        <dbReference type="ARBA" id="ARBA00005862"/>
    </source>
</evidence>
<evidence type="ECO:0000256" key="3">
    <source>
        <dbReference type="ARBA" id="ARBA00013149"/>
    </source>
</evidence>
<protein>
    <recommendedName>
        <fullName evidence="4">Deoxyribodipyrimidine photo-lyase</fullName>
        <ecNumber evidence="3">4.1.99.3</ecNumber>
    </recommendedName>
    <alternativeName>
        <fullName evidence="8">DNA photolyase</fullName>
    </alternativeName>
    <alternativeName>
        <fullName evidence="11">Photoreactivating enzyme</fullName>
    </alternativeName>
</protein>
<gene>
    <name evidence="16" type="primary">phrB</name>
    <name evidence="16" type="ORF">AAIA72_15780</name>
</gene>
<feature type="site" description="Electron transfer via tryptophanyl radical" evidence="13">
    <location>
        <position position="308"/>
    </location>
</feature>
<evidence type="ECO:0000256" key="9">
    <source>
        <dbReference type="ARBA" id="ARBA00033999"/>
    </source>
</evidence>
<comment type="catalytic activity">
    <reaction evidence="9">
        <text>cyclobutadipyrimidine (in DNA) = 2 pyrimidine residues (in DNA).</text>
        <dbReference type="EC" id="4.1.99.3"/>
    </reaction>
</comment>
<organism evidence="16">
    <name type="scientific">Thermohahella caldifontis</name>
    <dbReference type="NCBI Taxonomy" id="3142973"/>
    <lineage>
        <taxon>Bacteria</taxon>
        <taxon>Pseudomonadati</taxon>
        <taxon>Pseudomonadota</taxon>
        <taxon>Gammaproteobacteria</taxon>
        <taxon>Oceanospirillales</taxon>
        <taxon>Hahellaceae</taxon>
        <taxon>Thermohahella</taxon>
    </lineage>
</organism>
<dbReference type="InterPro" id="IPR036134">
    <property type="entry name" value="Crypto/Photolyase_FAD-like_sf"/>
</dbReference>
<dbReference type="InterPro" id="IPR018394">
    <property type="entry name" value="DNA_photolyase_1_CS_C"/>
</dbReference>
<evidence type="ECO:0000256" key="7">
    <source>
        <dbReference type="ARBA" id="ARBA00022991"/>
    </source>
</evidence>
<comment type="similarity">
    <text evidence="14">Belongs to the DNA photolyase family.</text>
</comment>
<evidence type="ECO:0000313" key="16">
    <source>
        <dbReference type="EMBL" id="XDT72236.1"/>
    </source>
</evidence>
<dbReference type="PANTHER" id="PTHR11455">
    <property type="entry name" value="CRYPTOCHROME"/>
    <property type="match status" value="1"/>
</dbReference>
<evidence type="ECO:0000256" key="13">
    <source>
        <dbReference type="PIRSR" id="PIRSR602081-2"/>
    </source>
</evidence>
<dbReference type="PROSITE" id="PS00691">
    <property type="entry name" value="DNA_PHOTOLYASES_1_2"/>
    <property type="match status" value="1"/>
</dbReference>
<dbReference type="GO" id="GO:0003677">
    <property type="term" value="F:DNA binding"/>
    <property type="evidence" value="ECO:0007669"/>
    <property type="project" value="TreeGrafter"/>
</dbReference>
<feature type="domain" description="Photolyase/cryptochrome alpha/beta" evidence="15">
    <location>
        <begin position="1"/>
        <end position="137"/>
    </location>
</feature>
<dbReference type="NCBIfam" id="NF007955">
    <property type="entry name" value="PRK10674.1"/>
    <property type="match status" value="1"/>
</dbReference>
<feature type="site" description="Electron transfer via tryptophanyl radical" evidence="13">
    <location>
        <position position="384"/>
    </location>
</feature>
<evidence type="ECO:0000256" key="1">
    <source>
        <dbReference type="ARBA" id="ARBA00001932"/>
    </source>
</evidence>
<dbReference type="SUPFAM" id="SSF52425">
    <property type="entry name" value="Cryptochrome/photolyase, N-terminal domain"/>
    <property type="match status" value="1"/>
</dbReference>
<dbReference type="InterPro" id="IPR006050">
    <property type="entry name" value="DNA_photolyase_N"/>
</dbReference>
<dbReference type="InterPro" id="IPR014729">
    <property type="entry name" value="Rossmann-like_a/b/a_fold"/>
</dbReference>
<dbReference type="Gene3D" id="1.10.579.10">
    <property type="entry name" value="DNA Cyclobutane Dipyrimidine Photolyase, subunit A, domain 3"/>
    <property type="match status" value="1"/>
</dbReference>
<name>A0AB39UVB6_9GAMM</name>
<dbReference type="PROSITE" id="PS51645">
    <property type="entry name" value="PHR_CRY_ALPHA_BETA"/>
    <property type="match status" value="1"/>
</dbReference>
<dbReference type="Gene3D" id="1.25.40.80">
    <property type="match status" value="1"/>
</dbReference>
<evidence type="ECO:0000256" key="4">
    <source>
        <dbReference type="ARBA" id="ARBA00014046"/>
    </source>
</evidence>
<feature type="binding site" evidence="12">
    <location>
        <begin position="234"/>
        <end position="238"/>
    </location>
    <ligand>
        <name>FAD</name>
        <dbReference type="ChEBI" id="CHEBI:57692"/>
    </ligand>
</feature>
<dbReference type="PANTHER" id="PTHR11455:SF9">
    <property type="entry name" value="CRYPTOCHROME CIRCADIAN CLOCK 5 ISOFORM X1"/>
    <property type="match status" value="1"/>
</dbReference>
<dbReference type="EMBL" id="CP154858">
    <property type="protein sequence ID" value="XDT72236.1"/>
    <property type="molecule type" value="Genomic_DNA"/>
</dbReference>
<dbReference type="SUPFAM" id="SSF48173">
    <property type="entry name" value="Cryptochrome/photolyase FAD-binding domain"/>
    <property type="match status" value="1"/>
</dbReference>
<evidence type="ECO:0000259" key="15">
    <source>
        <dbReference type="PROSITE" id="PS51645"/>
    </source>
</evidence>
<dbReference type="PROSITE" id="PS00394">
    <property type="entry name" value="DNA_PHOTOLYASES_1_1"/>
    <property type="match status" value="1"/>
</dbReference>
<dbReference type="InterPro" id="IPR036155">
    <property type="entry name" value="Crypto/Photolyase_N_sf"/>
</dbReference>
<dbReference type="EC" id="4.1.99.3" evidence="3"/>
<evidence type="ECO:0000256" key="5">
    <source>
        <dbReference type="ARBA" id="ARBA00022630"/>
    </source>
</evidence>
<sequence length="470" mass="53570">MIGVWFRRDLRVLDHPALTAAVQEAVRHGLPVRAVFVATPETWDAHDRGPAWLRVLGRRLLALRNRLADLGIVLDVLTVARFAEVPAALEAWCRAHHIHTLWAHHEYEWDECQRDDAVQQRLDIPFLRLHERTLVTPGTVRNQSGEPYKVYTAFRRAWLQVLSGQTLAVLPAPAPVGPPVSLDPLNLPDWASGDTPVPDRPVDDDALLTALETFANNRLARYAVERDRPDLDSTSQLSPWLSIGALSARQCLTAALEVFPDGLVNPQSPAFAWINELGWRDFYQHLIVAWPALVRGQPFQVWTRRVAWRQDEAAFSRWAEGRTGFPIVDAGMRQLRATGWMHNRVRMIVASFLTKDLLIHWQAGERFFMRHLVDGDFAANNGGWQWAASTGTDAQPYFRVFNPVTQGMRYDPEGEYVRRWVPELAGVPGKYAHTPLLWAEKRNMRLDYPAPMVDHKQARLQALEAFERAR</sequence>
<feature type="binding site" evidence="12">
    <location>
        <begin position="276"/>
        <end position="283"/>
    </location>
    <ligand>
        <name>FAD</name>
        <dbReference type="ChEBI" id="CHEBI:57692"/>
    </ligand>
</feature>
<feature type="binding site" evidence="12">
    <location>
        <position position="222"/>
    </location>
    <ligand>
        <name>FAD</name>
        <dbReference type="ChEBI" id="CHEBI:57692"/>
    </ligand>
</feature>
<evidence type="ECO:0000256" key="12">
    <source>
        <dbReference type="PIRSR" id="PIRSR602081-1"/>
    </source>
</evidence>
<dbReference type="GO" id="GO:0071949">
    <property type="term" value="F:FAD binding"/>
    <property type="evidence" value="ECO:0007669"/>
    <property type="project" value="TreeGrafter"/>
</dbReference>
<reference evidence="16" key="1">
    <citation type="submission" date="2024-05" db="EMBL/GenBank/DDBJ databases">
        <title>Genome sequencing of novel strain.</title>
        <authorList>
            <person name="Ganbat D."/>
            <person name="Ganbat S."/>
            <person name="Lee S.-J."/>
        </authorList>
    </citation>
    <scope>NUCLEOTIDE SEQUENCE</scope>
    <source>
        <strain evidence="16">SMD15-11</strain>
    </source>
</reference>
<keyword evidence="5 12" id="KW-0285">Flavoprotein</keyword>
<dbReference type="RefSeq" id="WP_369601248.1">
    <property type="nucleotide sequence ID" value="NZ_CP154858.1"/>
</dbReference>
<dbReference type="Pfam" id="PF03441">
    <property type="entry name" value="FAD_binding_7"/>
    <property type="match status" value="1"/>
</dbReference>
<dbReference type="GO" id="GO:0000719">
    <property type="term" value="P:photoreactive repair"/>
    <property type="evidence" value="ECO:0007669"/>
    <property type="project" value="UniProtKB-ARBA"/>
</dbReference>
<dbReference type="InterPro" id="IPR002081">
    <property type="entry name" value="Cryptochrome/DNA_photolyase_1"/>
</dbReference>
<evidence type="ECO:0000256" key="10">
    <source>
        <dbReference type="ARBA" id="ARBA00059220"/>
    </source>
</evidence>
<evidence type="ECO:0000256" key="14">
    <source>
        <dbReference type="RuleBase" id="RU004182"/>
    </source>
</evidence>